<dbReference type="InterPro" id="IPR014016">
    <property type="entry name" value="UvrD-like_ATP-bd"/>
</dbReference>
<dbReference type="GeneID" id="93301587"/>
<dbReference type="InterPro" id="IPR000212">
    <property type="entry name" value="DNA_helicase_UvrD/REP"/>
</dbReference>
<feature type="binding site" evidence="5">
    <location>
        <begin position="222"/>
        <end position="229"/>
    </location>
    <ligand>
        <name>ATP</name>
        <dbReference type="ChEBI" id="CHEBI:30616"/>
    </ligand>
</feature>
<accession>A0A1E3AP91</accession>
<dbReference type="GO" id="GO:0005524">
    <property type="term" value="F:ATP binding"/>
    <property type="evidence" value="ECO:0007669"/>
    <property type="project" value="UniProtKB-UniRule"/>
</dbReference>
<evidence type="ECO:0000313" key="9">
    <source>
        <dbReference type="Proteomes" id="UP000095003"/>
    </source>
</evidence>
<evidence type="ECO:0000256" key="1">
    <source>
        <dbReference type="ARBA" id="ARBA00022741"/>
    </source>
</evidence>
<dbReference type="GO" id="GO:0016887">
    <property type="term" value="F:ATP hydrolysis activity"/>
    <property type="evidence" value="ECO:0007669"/>
    <property type="project" value="RHEA"/>
</dbReference>
<dbReference type="AlphaFoldDB" id="A0A1E3AP91"/>
<keyword evidence="6" id="KW-0175">Coiled coil</keyword>
<dbReference type="PROSITE" id="PS51198">
    <property type="entry name" value="UVRD_HELICASE_ATP_BIND"/>
    <property type="match status" value="1"/>
</dbReference>
<feature type="domain" description="UvrD-like helicase ATP-binding" evidence="7">
    <location>
        <begin position="201"/>
        <end position="527"/>
    </location>
</feature>
<dbReference type="GO" id="GO:0043138">
    <property type="term" value="F:3'-5' DNA helicase activity"/>
    <property type="evidence" value="ECO:0007669"/>
    <property type="project" value="UniProtKB-EC"/>
</dbReference>
<dbReference type="RefSeq" id="WP_069158574.1">
    <property type="nucleotide sequence ID" value="NZ_DBFYTC010000097.1"/>
</dbReference>
<keyword evidence="3 5" id="KW-0347">Helicase</keyword>
<evidence type="ECO:0000256" key="3">
    <source>
        <dbReference type="ARBA" id="ARBA00022806"/>
    </source>
</evidence>
<dbReference type="Pfam" id="PF13538">
    <property type="entry name" value="UvrD_C_2"/>
    <property type="match status" value="1"/>
</dbReference>
<dbReference type="Proteomes" id="UP000095003">
    <property type="component" value="Unassembled WGS sequence"/>
</dbReference>
<evidence type="ECO:0000256" key="5">
    <source>
        <dbReference type="PROSITE-ProRule" id="PRU00560"/>
    </source>
</evidence>
<reference evidence="8 9" key="1">
    <citation type="submission" date="2016-07" db="EMBL/GenBank/DDBJ databases">
        <title>Characterization of isolates of Eisenbergiella tayi derived from blood cultures, using whole genome sequencing.</title>
        <authorList>
            <person name="Burdz T."/>
            <person name="Wiebe D."/>
            <person name="Huynh C."/>
            <person name="Bernard K."/>
        </authorList>
    </citation>
    <scope>NUCLEOTIDE SEQUENCE [LARGE SCALE GENOMIC DNA]</scope>
    <source>
        <strain evidence="8 9">NML 120489</strain>
    </source>
</reference>
<dbReference type="EC" id="3.6.4.12" evidence="8"/>
<keyword evidence="4 5" id="KW-0067">ATP-binding</keyword>
<sequence length="691" mass="79432">MEENKIPFPEEITHLARINAILEKALDKAENSVGQLEREYRDAKRYMADNRGEIDPDEMFQNELLLKQTDRTGAFAAEGRNRLVRLKESPYFARIDFLEEGSSHAETYYIGRFAFQYDREPLIFDWRAPVAGLFYDFENGPAGFEAPAGYIGGELTGKRQFKITAGVLEYALESSGNVRDEVLLKELNHTSDEKMKSIISTIQKEQNRIIRNEKAETLIIQGAAGSGKTSIALHRIAYLLYRFQDRLHSREVMILSPNKVFGDYISNVIPELGEEPISGTSLSDIAHHQLEKVIGFLPEEDPLKKMGKGRAERIRFKSSMRFLRLINEYKIQLPYAVFSPEEYCFGVFHVTKEWIRARFLAYDGQPVKRRLELAAEDILERLRTENIREETLPRSAQIRKSLEAMLIIKNPLAVYKDFYVKMGIADFFVMPAAKTLAWEDVCPFLYLYGAFEGFRENGITKHLVIDEMQDYTPVQFAVLNEMFRCPKTILGDFGQFINPNHLHTLKDIRSLYKNAEFVMLNKSYRSTWEIIRFAKRICPNDLIEPVERHGEEPDVICCADRKEEIRQIKKEIHRFAAGPNASMGILMRTNEEAERMAELLSEDCEVNRIAPESTAFVNGVSIASIQMSKGLEFDEVIVPDVAQDTYRTEKDRGLLYIACTRAMHRLTVMYAGERSKLLAGEGESLRRPEKL</sequence>
<name>A0A1E3AP91_9FIRM</name>
<organism evidence="8 9">
    <name type="scientific">Eisenbergiella tayi</name>
    <dbReference type="NCBI Taxonomy" id="1432052"/>
    <lineage>
        <taxon>Bacteria</taxon>
        <taxon>Bacillati</taxon>
        <taxon>Bacillota</taxon>
        <taxon>Clostridia</taxon>
        <taxon>Lachnospirales</taxon>
        <taxon>Lachnospiraceae</taxon>
        <taxon>Eisenbergiella</taxon>
    </lineage>
</organism>
<dbReference type="EMBL" id="MCGI01000004">
    <property type="protein sequence ID" value="ODM10424.1"/>
    <property type="molecule type" value="Genomic_DNA"/>
</dbReference>
<evidence type="ECO:0000256" key="4">
    <source>
        <dbReference type="ARBA" id="ARBA00022840"/>
    </source>
</evidence>
<dbReference type="GO" id="GO:0000725">
    <property type="term" value="P:recombinational repair"/>
    <property type="evidence" value="ECO:0007669"/>
    <property type="project" value="TreeGrafter"/>
</dbReference>
<dbReference type="GO" id="GO:0005829">
    <property type="term" value="C:cytosol"/>
    <property type="evidence" value="ECO:0007669"/>
    <property type="project" value="TreeGrafter"/>
</dbReference>
<gene>
    <name evidence="8" type="primary">helD_2</name>
    <name evidence="8" type="ORF">BEH84_04797</name>
</gene>
<evidence type="ECO:0000313" key="8">
    <source>
        <dbReference type="EMBL" id="ODM10424.1"/>
    </source>
</evidence>
<comment type="caution">
    <text evidence="8">The sequence shown here is derived from an EMBL/GenBank/DDBJ whole genome shotgun (WGS) entry which is preliminary data.</text>
</comment>
<evidence type="ECO:0000256" key="2">
    <source>
        <dbReference type="ARBA" id="ARBA00022801"/>
    </source>
</evidence>
<dbReference type="InterPro" id="IPR027417">
    <property type="entry name" value="P-loop_NTPase"/>
</dbReference>
<dbReference type="InterPro" id="IPR027785">
    <property type="entry name" value="UvrD-like_helicase_C"/>
</dbReference>
<dbReference type="PATRIC" id="fig|1432052.3.peg.5316"/>
<evidence type="ECO:0000256" key="6">
    <source>
        <dbReference type="SAM" id="Coils"/>
    </source>
</evidence>
<dbReference type="PANTHER" id="PTHR11070">
    <property type="entry name" value="UVRD / RECB / PCRA DNA HELICASE FAMILY MEMBER"/>
    <property type="match status" value="1"/>
</dbReference>
<dbReference type="GO" id="GO:0003677">
    <property type="term" value="F:DNA binding"/>
    <property type="evidence" value="ECO:0007669"/>
    <property type="project" value="InterPro"/>
</dbReference>
<keyword evidence="1 5" id="KW-0547">Nucleotide-binding</keyword>
<proteinExistence type="predicted"/>
<dbReference type="SUPFAM" id="SSF52540">
    <property type="entry name" value="P-loop containing nucleoside triphosphate hydrolases"/>
    <property type="match status" value="1"/>
</dbReference>
<dbReference type="Gene3D" id="3.40.50.300">
    <property type="entry name" value="P-loop containing nucleotide triphosphate hydrolases"/>
    <property type="match status" value="2"/>
</dbReference>
<dbReference type="PANTHER" id="PTHR11070:SF17">
    <property type="entry name" value="DNA HELICASE IV"/>
    <property type="match status" value="1"/>
</dbReference>
<feature type="coiled-coil region" evidence="6">
    <location>
        <begin position="19"/>
        <end position="46"/>
    </location>
</feature>
<evidence type="ECO:0000259" key="7">
    <source>
        <dbReference type="PROSITE" id="PS51198"/>
    </source>
</evidence>
<keyword evidence="2 5" id="KW-0378">Hydrolase</keyword>
<protein>
    <submittedName>
        <fullName evidence="8">Helicase IV</fullName>
        <ecNumber evidence="8">3.6.4.12</ecNumber>
    </submittedName>
</protein>